<dbReference type="AlphaFoldDB" id="A0A0G4EA00"/>
<evidence type="ECO:0000313" key="2">
    <source>
        <dbReference type="EMBL" id="CEL92275.1"/>
    </source>
</evidence>
<dbReference type="GO" id="GO:0047746">
    <property type="term" value="F:chlorophyllase activity"/>
    <property type="evidence" value="ECO:0007669"/>
    <property type="project" value="TreeGrafter"/>
</dbReference>
<dbReference type="Gene3D" id="3.40.50.1820">
    <property type="entry name" value="alpha/beta hydrolase"/>
    <property type="match status" value="1"/>
</dbReference>
<dbReference type="VEuPathDB" id="CryptoDB:Vbra_11001"/>
<accession>A0A0G4EA00</accession>
<dbReference type="InParanoid" id="A0A0G4EA00"/>
<name>A0A0G4EA00_VITBC</name>
<reference evidence="2 3" key="1">
    <citation type="submission" date="2014-11" db="EMBL/GenBank/DDBJ databases">
        <authorList>
            <person name="Zhu J."/>
            <person name="Qi W."/>
            <person name="Song R."/>
        </authorList>
    </citation>
    <scope>NUCLEOTIDE SEQUENCE [LARGE SCALE GENOMIC DNA]</scope>
</reference>
<gene>
    <name evidence="2" type="ORF">Vbra_11001</name>
</gene>
<dbReference type="PhylomeDB" id="A0A0G4EA00"/>
<dbReference type="Pfam" id="PF12697">
    <property type="entry name" value="Abhydrolase_6"/>
    <property type="match status" value="1"/>
</dbReference>
<sequence length="435" mass="48419">MRSFSHLHHLLVCTSVALPLICTLLLVPTLKDSSPLLSSLFHHTVASAFVLRSHSHIDLAAPPHHETVLVRPYMTSKTSSIPLAAVTPALTSGVEARVKGQTVFLPRREKNLSEDPASFPQRKYHAWRWRDYKVNYRVEGDDRGTPLLLIHGFGANVNHFLYNIDALAAAGYRVYAIDLLGFGASDKPSLSYTLELFSELLVDFIRDKSRFPGEKWVVGGNSIGGLISMMTAQTLKDDCAAVILLNSAGGLTTVRYEDLPLWGRPLWFLVQNILFSDWLGPRLFDRVRDPTNLKQTLSQVYAVKEAVTPELMETLLGPSRDENAVSVFLRILRGPAGPTPEEVLKDLDVPILALWGRDDPWTPLDRGRHPGTSFPRYNPRVELQVLDGTGHCPMDERPDEVNKAIVEWLGHNEDVQKAEAFNAKTTGPNNRRAGG</sequence>
<dbReference type="OMA" id="CAQRTMD"/>
<dbReference type="STRING" id="1169540.A0A0G4EA00"/>
<feature type="domain" description="AB hydrolase-1" evidence="1">
    <location>
        <begin position="147"/>
        <end position="404"/>
    </location>
</feature>
<dbReference type="OrthoDB" id="408373at2759"/>
<dbReference type="PANTHER" id="PTHR46438:SF7">
    <property type="entry name" value="ALPHA_BETA-HYDROLASES SUPERFAMILY PROTEIN"/>
    <property type="match status" value="1"/>
</dbReference>
<dbReference type="GO" id="GO:0015994">
    <property type="term" value="P:chlorophyll metabolic process"/>
    <property type="evidence" value="ECO:0007669"/>
    <property type="project" value="TreeGrafter"/>
</dbReference>
<dbReference type="GO" id="GO:0009507">
    <property type="term" value="C:chloroplast"/>
    <property type="evidence" value="ECO:0007669"/>
    <property type="project" value="TreeGrafter"/>
</dbReference>
<keyword evidence="3" id="KW-1185">Reference proteome</keyword>
<evidence type="ECO:0000313" key="3">
    <source>
        <dbReference type="Proteomes" id="UP000041254"/>
    </source>
</evidence>
<dbReference type="Proteomes" id="UP000041254">
    <property type="component" value="Unassembled WGS sequence"/>
</dbReference>
<dbReference type="InterPro" id="IPR029058">
    <property type="entry name" value="AB_hydrolase_fold"/>
</dbReference>
<dbReference type="EMBL" id="CDMY01000061">
    <property type="protein sequence ID" value="CEL92275.1"/>
    <property type="molecule type" value="Genomic_DNA"/>
</dbReference>
<proteinExistence type="predicted"/>
<dbReference type="SUPFAM" id="SSF53474">
    <property type="entry name" value="alpha/beta-Hydrolases"/>
    <property type="match status" value="1"/>
</dbReference>
<dbReference type="InterPro" id="IPR000073">
    <property type="entry name" value="AB_hydrolase_1"/>
</dbReference>
<dbReference type="PANTHER" id="PTHR46438">
    <property type="entry name" value="ALPHA/BETA-HYDROLASES SUPERFAMILY PROTEIN"/>
    <property type="match status" value="1"/>
</dbReference>
<dbReference type="PRINTS" id="PR00111">
    <property type="entry name" value="ABHYDROLASE"/>
</dbReference>
<evidence type="ECO:0000259" key="1">
    <source>
        <dbReference type="Pfam" id="PF12697"/>
    </source>
</evidence>
<organism evidence="2 3">
    <name type="scientific">Vitrella brassicaformis (strain CCMP3155)</name>
    <dbReference type="NCBI Taxonomy" id="1169540"/>
    <lineage>
        <taxon>Eukaryota</taxon>
        <taxon>Sar</taxon>
        <taxon>Alveolata</taxon>
        <taxon>Colpodellida</taxon>
        <taxon>Vitrellaceae</taxon>
        <taxon>Vitrella</taxon>
    </lineage>
</organism>
<protein>
    <recommendedName>
        <fullName evidence="1">AB hydrolase-1 domain-containing protein</fullName>
    </recommendedName>
</protein>